<dbReference type="PANTHER" id="PTHR19879:SF9">
    <property type="entry name" value="TRANSCRIPTION INITIATION FACTOR TFIID SUBUNIT 5"/>
    <property type="match status" value="1"/>
</dbReference>
<dbReference type="InterPro" id="IPR011047">
    <property type="entry name" value="Quinoprotein_ADH-like_sf"/>
</dbReference>
<keyword evidence="4" id="KW-0812">Transmembrane</keyword>
<feature type="repeat" description="WD" evidence="3">
    <location>
        <begin position="851"/>
        <end position="892"/>
    </location>
</feature>
<dbReference type="AlphaFoldDB" id="A0A450TJ95"/>
<feature type="transmembrane region" description="Helical" evidence="4">
    <location>
        <begin position="47"/>
        <end position="67"/>
    </location>
</feature>
<dbReference type="InterPro" id="IPR020472">
    <property type="entry name" value="WD40_PAC1"/>
</dbReference>
<organism evidence="6">
    <name type="scientific">Candidatus Kentrum sp. FW</name>
    <dbReference type="NCBI Taxonomy" id="2126338"/>
    <lineage>
        <taxon>Bacteria</taxon>
        <taxon>Pseudomonadati</taxon>
        <taxon>Pseudomonadota</taxon>
        <taxon>Gammaproteobacteria</taxon>
        <taxon>Candidatus Kentrum</taxon>
    </lineage>
</organism>
<sequence length="1225" mass="137608">MADPMITPITDSMAKAGPGDPYREPSPLFDFIDGLEKAFSTISAQEFAVAFITTVLASLVLAVIGWLVTKAWGGLSRVFWRAIARLGVLPGLEGFVVRGYLSRVRARFGTVRNIYLDREEELDLNRVFVPLTLRARFDRSGEQDVDPGIATPQTTREILTQNPRLVILGAPGSGKTTLLKALASGVSQHQWPEWRDLVPIFVSLRAFSRVPDKPELYDWLAHTLLPGEYGIRHAGPLLKKLLAKDRLLLLLDGLDEVNAGDLPSVLNRIHAFLKEYACPQQSSAASPQQKSPSHCHVLLTCREQNYDLLSDNTLLRTRGMVEYRFTDMRDSEVVAMVQSRRQDFEARPNRAIPNFLAAIRANPRVFQLHRNPLLLTLSIGLYLHRLDDAVPQHRTEFYDESIRHLLRRHDFLTDPGLGKGNRFDYRDKYALLCRFALESMEAALARGVDFEDFRVADLIEVADGLAQKLLSIKPNEGRELVTEIQVHAGLIADTSNREIYTFAHRSFHEYCAARELVNLGDEGFQRLQEHLTQPAWRQTLLFYCGMDHRHAEQVVEQLLETSDHATNPGELALAGHCAAVLVRPHIELRLRVVFGLGAALSAKDAEGHQPLLLALLELGRDVPLEVRATVEEQLRASILREDPAELAANLGRLGKAALPLLHFLAHSQNPDHQRTVLGPVMELEGPEKIDLLWQLLTAFHARGDTERAAAVRRQLLLEMQAEGAVKRLDSLPVHFPELTEAELRAVYPFPAPDNAPGNDNFARLLKLEADAIGQQQLSVFPYLQGSTDSWQRFLELALGPKTPRKTWEWQNLPADRQRRVWSIPWQWLGRIGVGIVVLAGFLTIWLNNPNLQGHKQDINSVAFSPDGQIILTGADDGTARLWDIKTGREINRPSAYLSDIISVVFSSDGQTFLTGSDDNTARLWDTNTGQKIRSFSGHSSDVNSVVFSPDGQKILTGSDDDTARLWNINTGQEIYRFDHWLDVKSVAFSPDGRTILTGSGEGTTQWDANTGDEIHRFVKDLYEISGFTDDAVHLMGDVKSVAFSPDGQKILTGSNDGTTRLRDANNGEMIRHFSWHWDDVNSVAFSPDGQKILTGSDNNIARLWNTNTGQKNRDFEHPSNVNSVAFSSDGMRILTGSDDDRARLWDVGTGKLLWVSPVPFWNPYAWNRYDILVFALLVFLLGFLPTTKLFDPGRRLYFRKPNPYLHLYDIPGVERWLPKEEEGKK</sequence>
<evidence type="ECO:0000256" key="1">
    <source>
        <dbReference type="ARBA" id="ARBA00022574"/>
    </source>
</evidence>
<dbReference type="PROSITE" id="PS00678">
    <property type="entry name" value="WD_REPEATS_1"/>
    <property type="match status" value="4"/>
</dbReference>
<dbReference type="InterPro" id="IPR003593">
    <property type="entry name" value="AAA+_ATPase"/>
</dbReference>
<evidence type="ECO:0000256" key="4">
    <source>
        <dbReference type="SAM" id="Phobius"/>
    </source>
</evidence>
<dbReference type="SUPFAM" id="SSF50998">
    <property type="entry name" value="Quinoprotein alcohol dehydrogenase-like"/>
    <property type="match status" value="1"/>
</dbReference>
<evidence type="ECO:0000313" key="6">
    <source>
        <dbReference type="EMBL" id="VFJ67431.1"/>
    </source>
</evidence>
<dbReference type="PROSITE" id="PS50837">
    <property type="entry name" value="NACHT"/>
    <property type="match status" value="1"/>
</dbReference>
<dbReference type="PRINTS" id="PR00320">
    <property type="entry name" value="GPROTEINBRPT"/>
</dbReference>
<dbReference type="PROSITE" id="PS50294">
    <property type="entry name" value="WD_REPEATS_REGION"/>
    <property type="match status" value="5"/>
</dbReference>
<dbReference type="Pfam" id="PF00400">
    <property type="entry name" value="WD40"/>
    <property type="match status" value="7"/>
</dbReference>
<keyword evidence="1 3" id="KW-0853">WD repeat</keyword>
<reference evidence="6" key="1">
    <citation type="submission" date="2019-02" db="EMBL/GenBank/DDBJ databases">
        <authorList>
            <person name="Gruber-Vodicka R. H."/>
            <person name="Seah K. B. B."/>
        </authorList>
    </citation>
    <scope>NUCLEOTIDE SEQUENCE</scope>
    <source>
        <strain evidence="6">BECK_BZ131</strain>
    </source>
</reference>
<feature type="domain" description="NACHT" evidence="5">
    <location>
        <begin position="163"/>
        <end position="302"/>
    </location>
</feature>
<proteinExistence type="predicted"/>
<keyword evidence="4" id="KW-0472">Membrane</keyword>
<gene>
    <name evidence="6" type="ORF">BECKFW1821C_GA0114237_10124</name>
</gene>
<feature type="repeat" description="WD" evidence="3">
    <location>
        <begin position="935"/>
        <end position="976"/>
    </location>
</feature>
<keyword evidence="4" id="KW-1133">Transmembrane helix</keyword>
<dbReference type="Pfam" id="PF05729">
    <property type="entry name" value="NACHT"/>
    <property type="match status" value="1"/>
</dbReference>
<feature type="transmembrane region" description="Helical" evidence="4">
    <location>
        <begin position="1171"/>
        <end position="1190"/>
    </location>
</feature>
<dbReference type="InterPro" id="IPR007111">
    <property type="entry name" value="NACHT_NTPase"/>
</dbReference>
<evidence type="ECO:0000256" key="3">
    <source>
        <dbReference type="PROSITE-ProRule" id="PRU00221"/>
    </source>
</evidence>
<accession>A0A450TJ95</accession>
<dbReference type="Gene3D" id="2.130.10.10">
    <property type="entry name" value="YVTN repeat-like/Quinoprotein amine dehydrogenase"/>
    <property type="match status" value="2"/>
</dbReference>
<dbReference type="InterPro" id="IPR019775">
    <property type="entry name" value="WD40_repeat_CS"/>
</dbReference>
<dbReference type="SUPFAM" id="SSF52540">
    <property type="entry name" value="P-loop containing nucleoside triphosphate hydrolases"/>
    <property type="match status" value="1"/>
</dbReference>
<dbReference type="PROSITE" id="PS50082">
    <property type="entry name" value="WD_REPEATS_2"/>
    <property type="match status" value="6"/>
</dbReference>
<dbReference type="CDD" id="cd00200">
    <property type="entry name" value="WD40"/>
    <property type="match status" value="1"/>
</dbReference>
<dbReference type="SMART" id="SM00320">
    <property type="entry name" value="WD40"/>
    <property type="match status" value="7"/>
</dbReference>
<dbReference type="InterPro" id="IPR027417">
    <property type="entry name" value="P-loop_NTPase"/>
</dbReference>
<evidence type="ECO:0000259" key="5">
    <source>
        <dbReference type="PROSITE" id="PS50837"/>
    </source>
</evidence>
<keyword evidence="2" id="KW-0677">Repeat</keyword>
<feature type="repeat" description="WD" evidence="3">
    <location>
        <begin position="893"/>
        <end position="934"/>
    </location>
</feature>
<dbReference type="InterPro" id="IPR001680">
    <property type="entry name" value="WD40_rpt"/>
</dbReference>
<protein>
    <submittedName>
        <fullName evidence="6">WD40 repeat</fullName>
    </submittedName>
</protein>
<dbReference type="InterPro" id="IPR015943">
    <property type="entry name" value="WD40/YVTN_repeat-like_dom_sf"/>
</dbReference>
<feature type="repeat" description="WD" evidence="3">
    <location>
        <begin position="1038"/>
        <end position="1072"/>
    </location>
</feature>
<dbReference type="EMBL" id="CAADFE010000012">
    <property type="protein sequence ID" value="VFJ67431.1"/>
    <property type="molecule type" value="Genomic_DNA"/>
</dbReference>
<name>A0A450TJ95_9GAMM</name>
<dbReference type="Gene3D" id="3.40.50.300">
    <property type="entry name" value="P-loop containing nucleotide triphosphate hydrolases"/>
    <property type="match status" value="1"/>
</dbReference>
<feature type="repeat" description="WD" evidence="3">
    <location>
        <begin position="1073"/>
        <end position="1114"/>
    </location>
</feature>
<evidence type="ECO:0000256" key="2">
    <source>
        <dbReference type="ARBA" id="ARBA00022737"/>
    </source>
</evidence>
<feature type="repeat" description="WD" evidence="3">
    <location>
        <begin position="1114"/>
        <end position="1155"/>
    </location>
</feature>
<dbReference type="SMART" id="SM00382">
    <property type="entry name" value="AAA"/>
    <property type="match status" value="1"/>
</dbReference>
<dbReference type="PANTHER" id="PTHR19879">
    <property type="entry name" value="TRANSCRIPTION INITIATION FACTOR TFIID"/>
    <property type="match status" value="1"/>
</dbReference>